<feature type="domain" description="AAA+ ATPase" evidence="2">
    <location>
        <begin position="57"/>
        <end position="265"/>
    </location>
</feature>
<feature type="transmembrane region" description="Helical" evidence="1">
    <location>
        <begin position="471"/>
        <end position="500"/>
    </location>
</feature>
<dbReference type="SUPFAM" id="SSF52540">
    <property type="entry name" value="P-loop containing nucleoside triphosphate hydrolases"/>
    <property type="match status" value="1"/>
</dbReference>
<dbReference type="EMBL" id="JACZDF010000009">
    <property type="protein sequence ID" value="MBD9700443.1"/>
    <property type="molecule type" value="Genomic_DNA"/>
</dbReference>
<comment type="caution">
    <text evidence="3">The sequence shown here is derived from an EMBL/GenBank/DDBJ whole genome shotgun (WGS) entry which is preliminary data.</text>
</comment>
<gene>
    <name evidence="3" type="ORF">IGS67_13280</name>
</gene>
<dbReference type="PANTHER" id="PTHR42698:SF1">
    <property type="entry name" value="GTPASE ERA, MITOCHONDRIAL"/>
    <property type="match status" value="1"/>
</dbReference>
<dbReference type="Proteomes" id="UP000642107">
    <property type="component" value="Unassembled WGS sequence"/>
</dbReference>
<keyword evidence="1" id="KW-0472">Membrane</keyword>
<keyword evidence="4" id="KW-1185">Reference proteome</keyword>
<dbReference type="InterPro" id="IPR027417">
    <property type="entry name" value="P-loop_NTPase"/>
</dbReference>
<evidence type="ECO:0000313" key="3">
    <source>
        <dbReference type="EMBL" id="MBD9700443.1"/>
    </source>
</evidence>
<dbReference type="PANTHER" id="PTHR42698">
    <property type="entry name" value="GTPASE ERA"/>
    <property type="match status" value="1"/>
</dbReference>
<dbReference type="RefSeq" id="WP_192282102.1">
    <property type="nucleotide sequence ID" value="NZ_JACZDF010000009.1"/>
</dbReference>
<reference evidence="3 4" key="1">
    <citation type="submission" date="2020-09" db="EMBL/GenBank/DDBJ databases">
        <title>Flavimobilis rhizosphaerae sp. nov., isolated from rhizosphere soil of Spartina alterniflora.</title>
        <authorList>
            <person name="Hanqin C."/>
        </authorList>
    </citation>
    <scope>NUCLEOTIDE SEQUENCE [LARGE SCALE GENOMIC DNA]</scope>
    <source>
        <strain evidence="3 4">GY 10621</strain>
    </source>
</reference>
<name>A0ABR9DTI1_9MICO</name>
<accession>A0ABR9DTI1</accession>
<sequence length="547" mass="56638">MTLAARLDALEAAWRTASPWLVGHDGDAGVPAAHVPDLVEIPAVVARVRERLGLGADRTVVALAGSTGSGKSSLLNALAGAEVARPGFLRPTTSQPVAACADGSDPTSLLDWLDVRERTHLPAGSPLPDGIVLLDLPDHDSVEVTHRARADRLLERADVMVWVTDPQKYADATLHDDYLRPFASYGGVAVVVLNHADRLDAEDVAPVLADLRRRVAADGLVGAHVVATSTTTGDGVSELRDVLADAARRRAQEAARLVVDVRGAAALLLEASGGDGRAGHAGASADELADALAEAAGASTVVDAVAASTRRQVHLAAGWPVTRWLAGFRADPLGRLGLGGPERRRTERPDLVRTSLPGASDVVRARAALAVREHVAGALDALPDAWRPAAAGRVDGEGLAGALDTAVAGTRLGAERAPRWARALGVVQAILLGVGVVGLVWVLGVRGLAYLGVTLPLPELVLDGSAGQVRVAWPAVLVVVVVVLGLLLALVASVCGRVTAARRARRARRRLADAVAGVAQTAVLAPVRARLDALARTRELARRAASP</sequence>
<evidence type="ECO:0000313" key="4">
    <source>
        <dbReference type="Proteomes" id="UP000642107"/>
    </source>
</evidence>
<dbReference type="Pfam" id="PF01926">
    <property type="entry name" value="MMR_HSR1"/>
    <property type="match status" value="1"/>
</dbReference>
<protein>
    <submittedName>
        <fullName evidence="3">50S ribosome-binding GTPase</fullName>
    </submittedName>
</protein>
<dbReference type="InterPro" id="IPR005662">
    <property type="entry name" value="GTPase_Era-like"/>
</dbReference>
<evidence type="ECO:0000259" key="2">
    <source>
        <dbReference type="SMART" id="SM00382"/>
    </source>
</evidence>
<dbReference type="InterPro" id="IPR003593">
    <property type="entry name" value="AAA+_ATPase"/>
</dbReference>
<feature type="transmembrane region" description="Helical" evidence="1">
    <location>
        <begin position="426"/>
        <end position="451"/>
    </location>
</feature>
<organism evidence="3 4">
    <name type="scientific">Flavimobilis rhizosphaerae</name>
    <dbReference type="NCBI Taxonomy" id="2775421"/>
    <lineage>
        <taxon>Bacteria</taxon>
        <taxon>Bacillati</taxon>
        <taxon>Actinomycetota</taxon>
        <taxon>Actinomycetes</taxon>
        <taxon>Micrococcales</taxon>
        <taxon>Jonesiaceae</taxon>
        <taxon>Flavimobilis</taxon>
    </lineage>
</organism>
<keyword evidence="1" id="KW-1133">Transmembrane helix</keyword>
<proteinExistence type="predicted"/>
<keyword evidence="1" id="KW-0812">Transmembrane</keyword>
<dbReference type="SMART" id="SM00382">
    <property type="entry name" value="AAA"/>
    <property type="match status" value="1"/>
</dbReference>
<dbReference type="Gene3D" id="3.40.50.300">
    <property type="entry name" value="P-loop containing nucleotide triphosphate hydrolases"/>
    <property type="match status" value="1"/>
</dbReference>
<dbReference type="InterPro" id="IPR006073">
    <property type="entry name" value="GTP-bd"/>
</dbReference>
<evidence type="ECO:0000256" key="1">
    <source>
        <dbReference type="SAM" id="Phobius"/>
    </source>
</evidence>